<name>A0A5D0MBT5_9BACT</name>
<sequence>MNDRYQKIYNSIKKLDRNKEFLQNICNILKEKIKHFDWVGFYLIEEENKNILVLGPYKGEPTEHTRIEIGEGICGQAADQKETFEVPDVRKENNYLSCSPDVKSEIVVPIFKNYEVIGEIDIDSHEYDPFVEDDKKLLNKIAKLVSEYL</sequence>
<evidence type="ECO:0000259" key="1">
    <source>
        <dbReference type="Pfam" id="PF13185"/>
    </source>
</evidence>
<gene>
    <name evidence="2" type="ORF">FXF47_05460</name>
</gene>
<dbReference type="SUPFAM" id="SSF55781">
    <property type="entry name" value="GAF domain-like"/>
    <property type="match status" value="1"/>
</dbReference>
<comment type="caution">
    <text evidence="2">The sequence shown here is derived from an EMBL/GenBank/DDBJ whole genome shotgun (WGS) entry which is preliminary data.</text>
</comment>
<dbReference type="EMBL" id="VSIX01000049">
    <property type="protein sequence ID" value="TYB31197.1"/>
    <property type="molecule type" value="Genomic_DNA"/>
</dbReference>
<dbReference type="InterPro" id="IPR003018">
    <property type="entry name" value="GAF"/>
</dbReference>
<organism evidence="2 3">
    <name type="scientific">Candidatus Mcinerneyibacterium aminivorans</name>
    <dbReference type="NCBI Taxonomy" id="2703815"/>
    <lineage>
        <taxon>Bacteria</taxon>
        <taxon>Candidatus Macinerneyibacteriota</taxon>
        <taxon>Candidatus Mcinerneyibacteria</taxon>
        <taxon>Candidatus Mcinerneyibacteriales</taxon>
        <taxon>Candidatus Mcinerneyibacteriaceae</taxon>
        <taxon>Candidatus Mcinerneyibacterium</taxon>
    </lineage>
</organism>
<evidence type="ECO:0000313" key="3">
    <source>
        <dbReference type="Proteomes" id="UP000324143"/>
    </source>
</evidence>
<proteinExistence type="predicted"/>
<dbReference type="Proteomes" id="UP000324143">
    <property type="component" value="Unassembled WGS sequence"/>
</dbReference>
<reference evidence="2" key="1">
    <citation type="submission" date="2019-08" db="EMBL/GenBank/DDBJ databases">
        <title>Genomic characterization of a novel candidate phylum (ARYD3) from a high temperature, high salinity tertiary oil reservoir in north central Oklahoma, USA.</title>
        <authorList>
            <person name="Youssef N.H."/>
            <person name="Yadav A."/>
            <person name="Elshahed M.S."/>
        </authorList>
    </citation>
    <scope>NUCLEOTIDE SEQUENCE [LARGE SCALE GENOMIC DNA]</scope>
    <source>
        <strain evidence="2">ARYD3</strain>
    </source>
</reference>
<dbReference type="AlphaFoldDB" id="A0A5D0MBT5"/>
<dbReference type="Pfam" id="PF13185">
    <property type="entry name" value="GAF_2"/>
    <property type="match status" value="1"/>
</dbReference>
<keyword evidence="3" id="KW-1185">Reference proteome</keyword>
<evidence type="ECO:0000313" key="2">
    <source>
        <dbReference type="EMBL" id="TYB31197.1"/>
    </source>
</evidence>
<dbReference type="InterPro" id="IPR029016">
    <property type="entry name" value="GAF-like_dom_sf"/>
</dbReference>
<dbReference type="Gene3D" id="3.30.450.40">
    <property type="match status" value="1"/>
</dbReference>
<protein>
    <submittedName>
        <fullName evidence="2">GAF domain-containing protein</fullName>
    </submittedName>
</protein>
<feature type="domain" description="GAF" evidence="1">
    <location>
        <begin position="20"/>
        <end position="146"/>
    </location>
</feature>
<accession>A0A5D0MBT5</accession>